<dbReference type="RefSeq" id="WP_110311495.1">
    <property type="nucleotide sequence ID" value="NZ_QICL01000020.1"/>
</dbReference>
<dbReference type="AlphaFoldDB" id="A0A2V3PN04"/>
<dbReference type="EMBL" id="QICL01000020">
    <property type="protein sequence ID" value="PXV62361.1"/>
    <property type="molecule type" value="Genomic_DNA"/>
</dbReference>
<keyword evidence="2" id="KW-1185">Reference proteome</keyword>
<evidence type="ECO:0008006" key="3">
    <source>
        <dbReference type="Google" id="ProtNLM"/>
    </source>
</evidence>
<evidence type="ECO:0000313" key="2">
    <source>
        <dbReference type="Proteomes" id="UP000247973"/>
    </source>
</evidence>
<protein>
    <recommendedName>
        <fullName evidence="3">Tail assembly chaperone</fullName>
    </recommendedName>
</protein>
<proteinExistence type="predicted"/>
<organism evidence="1 2">
    <name type="scientific">Dysgonomonas alginatilytica</name>
    <dbReference type="NCBI Taxonomy" id="1605892"/>
    <lineage>
        <taxon>Bacteria</taxon>
        <taxon>Pseudomonadati</taxon>
        <taxon>Bacteroidota</taxon>
        <taxon>Bacteroidia</taxon>
        <taxon>Bacteroidales</taxon>
        <taxon>Dysgonomonadaceae</taxon>
        <taxon>Dysgonomonas</taxon>
    </lineage>
</organism>
<reference evidence="1 2" key="1">
    <citation type="submission" date="2018-03" db="EMBL/GenBank/DDBJ databases">
        <title>Genomic Encyclopedia of Archaeal and Bacterial Type Strains, Phase II (KMG-II): from individual species to whole genera.</title>
        <authorList>
            <person name="Goeker M."/>
        </authorList>
    </citation>
    <scope>NUCLEOTIDE SEQUENCE [LARGE SCALE GENOMIC DNA]</scope>
    <source>
        <strain evidence="1 2">DSM 100214</strain>
    </source>
</reference>
<gene>
    <name evidence="1" type="ORF">CLV62_12049</name>
</gene>
<accession>A0A2V3PN04</accession>
<dbReference type="Proteomes" id="UP000247973">
    <property type="component" value="Unassembled WGS sequence"/>
</dbReference>
<comment type="caution">
    <text evidence="1">The sequence shown here is derived from an EMBL/GenBank/DDBJ whole genome shotgun (WGS) entry which is preliminary data.</text>
</comment>
<name>A0A2V3PN04_9BACT</name>
<evidence type="ECO:0000313" key="1">
    <source>
        <dbReference type="EMBL" id="PXV62361.1"/>
    </source>
</evidence>
<sequence length="133" mass="15272">MINKTSKKKKGIQIGNFIVTFDTGNLKAVKITSVAENWNVRYREDNILYAWILNELKTEEGREVLHLAFACWFAASNGIPDDTFLEDVVQAYTRSIERMKEGVKRLSEEEDQELLDKMKSDFGSPKPTTDNTH</sequence>